<gene>
    <name evidence="1" type="ORF">CISG_05690</name>
</gene>
<reference evidence="2" key="1">
    <citation type="journal article" date="2010" name="Genome Res.">
        <title>Population genomic sequencing of Coccidioides fungi reveals recent hybridization and transposon control.</title>
        <authorList>
            <person name="Neafsey D.E."/>
            <person name="Barker B.M."/>
            <person name="Sharpton T.J."/>
            <person name="Stajich J.E."/>
            <person name="Park D.J."/>
            <person name="Whiston E."/>
            <person name="Hung C.-Y."/>
            <person name="McMahan C."/>
            <person name="White J."/>
            <person name="Sykes S."/>
            <person name="Heiman D."/>
            <person name="Young S."/>
            <person name="Zeng Q."/>
            <person name="Abouelleil A."/>
            <person name="Aftuck L."/>
            <person name="Bessette D."/>
            <person name="Brown A."/>
            <person name="FitzGerald M."/>
            <person name="Lui A."/>
            <person name="Macdonald J.P."/>
            <person name="Priest M."/>
            <person name="Orbach M.J."/>
            <person name="Galgiani J.N."/>
            <person name="Kirkland T.N."/>
            <person name="Cole G.T."/>
            <person name="Birren B.W."/>
            <person name="Henn M.R."/>
            <person name="Taylor J.W."/>
            <person name="Rounsley S.D."/>
        </authorList>
    </citation>
    <scope>NUCLEOTIDE SEQUENCE [LARGE SCALE GENOMIC DNA]</scope>
    <source>
        <strain evidence="2">RMSCC 3703</strain>
    </source>
</reference>
<organism evidence="1 2">
    <name type="scientific">Coccidioides immitis RMSCC 3703</name>
    <dbReference type="NCBI Taxonomy" id="454286"/>
    <lineage>
        <taxon>Eukaryota</taxon>
        <taxon>Fungi</taxon>
        <taxon>Dikarya</taxon>
        <taxon>Ascomycota</taxon>
        <taxon>Pezizomycotina</taxon>
        <taxon>Eurotiomycetes</taxon>
        <taxon>Eurotiomycetidae</taxon>
        <taxon>Onygenales</taxon>
        <taxon>Onygenaceae</taxon>
        <taxon>Coccidioides</taxon>
    </lineage>
</organism>
<sequence>MSNNPMKTERTILVFKYREATLFGTFPFDSNEVFTSSSLEESVIFSGEYIVAAGDWDND</sequence>
<dbReference type="Proteomes" id="UP000054559">
    <property type="component" value="Unassembled WGS sequence"/>
</dbReference>
<protein>
    <submittedName>
        <fullName evidence="1">Uncharacterized protein</fullName>
    </submittedName>
</protein>
<evidence type="ECO:0000313" key="1">
    <source>
        <dbReference type="EMBL" id="KMU76857.1"/>
    </source>
</evidence>
<evidence type="ECO:0000313" key="2">
    <source>
        <dbReference type="Proteomes" id="UP000054559"/>
    </source>
</evidence>
<accession>A0A0J8TST9</accession>
<proteinExistence type="predicted"/>
<dbReference type="AlphaFoldDB" id="A0A0J8TST9"/>
<name>A0A0J8TST9_COCIT</name>
<dbReference type="EMBL" id="DS268149">
    <property type="protein sequence ID" value="KMU76857.1"/>
    <property type="molecule type" value="Genomic_DNA"/>
</dbReference>